<organism evidence="1">
    <name type="scientific">Spironucleus salmonicida</name>
    <dbReference type="NCBI Taxonomy" id="348837"/>
    <lineage>
        <taxon>Eukaryota</taxon>
        <taxon>Metamonada</taxon>
        <taxon>Diplomonadida</taxon>
        <taxon>Hexamitidae</taxon>
        <taxon>Hexamitinae</taxon>
        <taxon>Spironucleus</taxon>
    </lineage>
</organism>
<dbReference type="VEuPathDB" id="GiardiaDB:SS50377_20160"/>
<proteinExistence type="predicted"/>
<dbReference type="Proteomes" id="UP000018208">
    <property type="component" value="Unassembled WGS sequence"/>
</dbReference>
<reference evidence="2" key="2">
    <citation type="submission" date="2020-12" db="EMBL/GenBank/DDBJ databases">
        <title>New Spironucleus salmonicida genome in near-complete chromosomes.</title>
        <authorList>
            <person name="Xu F."/>
            <person name="Kurt Z."/>
            <person name="Jimenez-Gonzalez A."/>
            <person name="Astvaldsson A."/>
            <person name="Andersson J.O."/>
            <person name="Svard S.G."/>
        </authorList>
    </citation>
    <scope>NUCLEOTIDE SEQUENCE</scope>
    <source>
        <strain evidence="2">ATCC 50377</strain>
    </source>
</reference>
<accession>V6LNC6</accession>
<reference evidence="1 2" key="1">
    <citation type="journal article" date="2014" name="PLoS Genet.">
        <title>The Genome of Spironucleus salmonicida Highlights a Fish Pathogen Adapted to Fluctuating Environments.</title>
        <authorList>
            <person name="Xu F."/>
            <person name="Jerlstrom-Hultqvist J."/>
            <person name="Einarsson E."/>
            <person name="Astvaldsson A."/>
            <person name="Svard S.G."/>
            <person name="Andersson J.O."/>
        </authorList>
    </citation>
    <scope>NUCLEOTIDE SEQUENCE</scope>
    <source>
        <strain evidence="2">ATCC 50377</strain>
    </source>
</reference>
<dbReference type="EMBL" id="KI546100">
    <property type="protein sequence ID" value="EST45216.1"/>
    <property type="molecule type" value="Genomic_DNA"/>
</dbReference>
<evidence type="ECO:0000313" key="2">
    <source>
        <dbReference type="EMBL" id="KAH0576814.1"/>
    </source>
</evidence>
<keyword evidence="3" id="KW-1185">Reference proteome</keyword>
<name>V6LNC6_9EUKA</name>
<sequence length="114" mass="13232">MSRRQQIEILLRNAPQVYTSDFTSYDLCVNPQFDMNQDQNRQVSDQTIQPISQPTQQSNYQDINESQAYSNVILIQSLRAQGIDLIKAQQVAKLLDSLNQDQRRVLVQSLQEYI</sequence>
<protein>
    <submittedName>
        <fullName evidence="1">Uncharacterized protein</fullName>
    </submittedName>
</protein>
<dbReference type="EMBL" id="AUWU02000001">
    <property type="protein sequence ID" value="KAH0576814.1"/>
    <property type="molecule type" value="Genomic_DNA"/>
</dbReference>
<evidence type="ECO:0000313" key="3">
    <source>
        <dbReference type="Proteomes" id="UP000018208"/>
    </source>
</evidence>
<gene>
    <name evidence="1" type="ORF">SS50377_14788</name>
    <name evidence="2" type="ORF">SS50377_20160</name>
</gene>
<dbReference type="AlphaFoldDB" id="V6LNC6"/>
<evidence type="ECO:0000313" key="1">
    <source>
        <dbReference type="EMBL" id="EST45216.1"/>
    </source>
</evidence>